<dbReference type="Pfam" id="PF02535">
    <property type="entry name" value="Zip"/>
    <property type="match status" value="1"/>
</dbReference>
<dbReference type="Proteomes" id="UP001208570">
    <property type="component" value="Unassembled WGS sequence"/>
</dbReference>
<evidence type="ECO:0000256" key="6">
    <source>
        <dbReference type="ARBA" id="ARBA00022906"/>
    </source>
</evidence>
<feature type="transmembrane region" description="Helical" evidence="15">
    <location>
        <begin position="6"/>
        <end position="24"/>
    </location>
</feature>
<reference evidence="16" key="1">
    <citation type="journal article" date="2023" name="Mol. Biol. Evol.">
        <title>Third-Generation Sequencing Reveals the Adaptive Role of the Epigenome in Three Deep-Sea Polychaetes.</title>
        <authorList>
            <person name="Perez M."/>
            <person name="Aroh O."/>
            <person name="Sun Y."/>
            <person name="Lan Y."/>
            <person name="Juniper S.K."/>
            <person name="Young C.R."/>
            <person name="Angers B."/>
            <person name="Qian P.Y."/>
        </authorList>
    </citation>
    <scope>NUCLEOTIDE SEQUENCE</scope>
    <source>
        <strain evidence="16">P08H-3</strain>
    </source>
</reference>
<feature type="transmembrane region" description="Helical" evidence="15">
    <location>
        <begin position="223"/>
        <end position="245"/>
    </location>
</feature>
<keyword evidence="3" id="KW-1003">Cell membrane</keyword>
<comment type="catalytic activity">
    <reaction evidence="10">
        <text>Zn(2+)(in) = Zn(2+)(out)</text>
        <dbReference type="Rhea" id="RHEA:29351"/>
        <dbReference type="ChEBI" id="CHEBI:29105"/>
    </reaction>
    <physiologicalReaction direction="left-to-right" evidence="10">
        <dbReference type="Rhea" id="RHEA:29352"/>
    </physiologicalReaction>
</comment>
<sequence>MGVLLFVQVTFLCIIFIVCFLCVFLPKKILRCGAQDLSEKYQRILSFCNCFAGGVFLGTCFVQLIPYTEHQLSYVFFNYGVNSSYTAAVTQVLVILGFFVILVVEQLVRVCQNSDDHDHDHDHLANSHPSELIKISPDPMSSDFENSETTSNDENEKSQILNSTKNANSFYMSTERIPEVNVAVEPCESQVRDLPPNLALVPGSPHVEGHGHSHLADVIKQEFGLRCMLLMIALSFHSLFEGIALGLQNDLHKTVSLFIGIIMHEILVSFAMGLSLAKQNLQLSTFAKMCVFYSATIPVGMAIGMAFHGINSLSMQLTSAIIQGIAAGTFVYVTFLEILPAEINSAKNRLLKVGFIFLGFAFMAGLKFSFKGKDDNEVANISQLNNDH</sequence>
<feature type="transmembrane region" description="Helical" evidence="15">
    <location>
        <begin position="257"/>
        <end position="277"/>
    </location>
</feature>
<evidence type="ECO:0000256" key="7">
    <source>
        <dbReference type="ARBA" id="ARBA00022989"/>
    </source>
</evidence>
<keyword evidence="17" id="KW-1185">Reference proteome</keyword>
<evidence type="ECO:0000256" key="5">
    <source>
        <dbReference type="ARBA" id="ARBA00022833"/>
    </source>
</evidence>
<feature type="transmembrane region" description="Helical" evidence="15">
    <location>
        <begin position="350"/>
        <end position="370"/>
    </location>
</feature>
<evidence type="ECO:0000256" key="8">
    <source>
        <dbReference type="ARBA" id="ARBA00023065"/>
    </source>
</evidence>
<keyword evidence="8" id="KW-0406">Ion transport</keyword>
<keyword evidence="7 15" id="KW-1133">Transmembrane helix</keyword>
<evidence type="ECO:0000313" key="17">
    <source>
        <dbReference type="Proteomes" id="UP001208570"/>
    </source>
</evidence>
<feature type="transmembrane region" description="Helical" evidence="15">
    <location>
        <begin position="85"/>
        <end position="104"/>
    </location>
</feature>
<dbReference type="GO" id="GO:0005385">
    <property type="term" value="F:zinc ion transmembrane transporter activity"/>
    <property type="evidence" value="ECO:0007669"/>
    <property type="project" value="TreeGrafter"/>
</dbReference>
<organism evidence="16 17">
    <name type="scientific">Paralvinella palmiformis</name>
    <dbReference type="NCBI Taxonomy" id="53620"/>
    <lineage>
        <taxon>Eukaryota</taxon>
        <taxon>Metazoa</taxon>
        <taxon>Spiralia</taxon>
        <taxon>Lophotrochozoa</taxon>
        <taxon>Annelida</taxon>
        <taxon>Polychaeta</taxon>
        <taxon>Sedentaria</taxon>
        <taxon>Canalipalpata</taxon>
        <taxon>Terebellida</taxon>
        <taxon>Terebelliformia</taxon>
        <taxon>Alvinellidae</taxon>
        <taxon>Paralvinella</taxon>
    </lineage>
</organism>
<comment type="caution">
    <text evidence="16">The sequence shown here is derived from an EMBL/GenBank/DDBJ whole genome shotgun (WGS) entry which is preliminary data.</text>
</comment>
<keyword evidence="5" id="KW-0862">Zinc</keyword>
<proteinExistence type="predicted"/>
<evidence type="ECO:0000256" key="12">
    <source>
        <dbReference type="ARBA" id="ARBA00041702"/>
    </source>
</evidence>
<keyword evidence="2" id="KW-0813">Transport</keyword>
<dbReference type="PANTHER" id="PTHR11040:SF221">
    <property type="entry name" value="ZINC TRANSPORTER ZIP3"/>
    <property type="match status" value="1"/>
</dbReference>
<keyword evidence="4 15" id="KW-0812">Transmembrane</keyword>
<feature type="transmembrane region" description="Helical" evidence="15">
    <location>
        <begin position="44"/>
        <end position="65"/>
    </location>
</feature>
<dbReference type="AlphaFoldDB" id="A0AAD9JQF1"/>
<evidence type="ECO:0000256" key="1">
    <source>
        <dbReference type="ARBA" id="ARBA00004424"/>
    </source>
</evidence>
<gene>
    <name evidence="16" type="ORF">LSH36_218g04000</name>
</gene>
<keyword evidence="9 15" id="KW-0472">Membrane</keyword>
<feature type="region of interest" description="Disordered" evidence="14">
    <location>
        <begin position="137"/>
        <end position="159"/>
    </location>
</feature>
<evidence type="ECO:0000256" key="15">
    <source>
        <dbReference type="SAM" id="Phobius"/>
    </source>
</evidence>
<feature type="transmembrane region" description="Helical" evidence="15">
    <location>
        <begin position="289"/>
        <end position="310"/>
    </location>
</feature>
<evidence type="ECO:0000256" key="2">
    <source>
        <dbReference type="ARBA" id="ARBA00022448"/>
    </source>
</evidence>
<accession>A0AAD9JQF1</accession>
<comment type="subcellular location">
    <subcellularLocation>
        <location evidence="1">Apical cell membrane</location>
        <topology evidence="1">Multi-pass membrane protein</topology>
    </subcellularLocation>
</comment>
<evidence type="ECO:0000256" key="13">
    <source>
        <dbReference type="ARBA" id="ARBA00042778"/>
    </source>
</evidence>
<evidence type="ECO:0000256" key="14">
    <source>
        <dbReference type="SAM" id="MobiDB-lite"/>
    </source>
</evidence>
<evidence type="ECO:0000256" key="11">
    <source>
        <dbReference type="ARBA" id="ARBA00039395"/>
    </source>
</evidence>
<evidence type="ECO:0000256" key="10">
    <source>
        <dbReference type="ARBA" id="ARBA00036307"/>
    </source>
</evidence>
<evidence type="ECO:0000256" key="4">
    <source>
        <dbReference type="ARBA" id="ARBA00022692"/>
    </source>
</evidence>
<feature type="transmembrane region" description="Helical" evidence="15">
    <location>
        <begin position="316"/>
        <end position="338"/>
    </location>
</feature>
<protein>
    <recommendedName>
        <fullName evidence="11">Zinc transporter ZIP3</fullName>
    </recommendedName>
    <alternativeName>
        <fullName evidence="13">Solute carrier family 39 member 3</fullName>
    </alternativeName>
    <alternativeName>
        <fullName evidence="12">Zrt- and Irt-like protein 3</fullName>
    </alternativeName>
</protein>
<evidence type="ECO:0000256" key="3">
    <source>
        <dbReference type="ARBA" id="ARBA00022475"/>
    </source>
</evidence>
<dbReference type="EMBL" id="JAODUP010000218">
    <property type="protein sequence ID" value="KAK2156240.1"/>
    <property type="molecule type" value="Genomic_DNA"/>
</dbReference>
<name>A0AAD9JQF1_9ANNE</name>
<evidence type="ECO:0000256" key="9">
    <source>
        <dbReference type="ARBA" id="ARBA00023136"/>
    </source>
</evidence>
<keyword evidence="6" id="KW-0864">Zinc transport</keyword>
<dbReference type="GO" id="GO:0016324">
    <property type="term" value="C:apical plasma membrane"/>
    <property type="evidence" value="ECO:0007669"/>
    <property type="project" value="UniProtKB-SubCell"/>
</dbReference>
<evidence type="ECO:0000313" key="16">
    <source>
        <dbReference type="EMBL" id="KAK2156240.1"/>
    </source>
</evidence>
<dbReference type="PANTHER" id="PTHR11040">
    <property type="entry name" value="ZINC/IRON TRANSPORTER"/>
    <property type="match status" value="1"/>
</dbReference>
<dbReference type="InterPro" id="IPR003689">
    <property type="entry name" value="ZIP"/>
</dbReference>